<keyword evidence="4" id="KW-1185">Reference proteome</keyword>
<dbReference type="AlphaFoldDB" id="A0A1U7HAD4"/>
<proteinExistence type="predicted"/>
<keyword evidence="1" id="KW-0238">DNA-binding</keyword>
<dbReference type="EMBL" id="MRCB01000029">
    <property type="protein sequence ID" value="OKH20498.1"/>
    <property type="molecule type" value="Genomic_DNA"/>
</dbReference>
<dbReference type="RefSeq" id="WP_073600979.1">
    <property type="nucleotide sequence ID" value="NZ_MRCB01000029.1"/>
</dbReference>
<sequence>MVSRWLSSVPIRTVALHYTTQDCPKCGNRQKKSLSQRTHRCDRCNYTAPRDVAAAIDHLLERTQEASSVYSIAVLPVP</sequence>
<dbReference type="GO" id="GO:0003677">
    <property type="term" value="F:DNA binding"/>
    <property type="evidence" value="ECO:0007669"/>
    <property type="project" value="UniProtKB-KW"/>
</dbReference>
<reference evidence="3 4" key="1">
    <citation type="submission" date="2016-11" db="EMBL/GenBank/DDBJ databases">
        <title>Draft Genome Sequences of Nine Cyanobacterial Strains from Diverse Habitats.</title>
        <authorList>
            <person name="Zhu T."/>
            <person name="Hou S."/>
            <person name="Lu X."/>
            <person name="Hess W.R."/>
        </authorList>
    </citation>
    <scope>NUCLEOTIDE SEQUENCE [LARGE SCALE GENOMIC DNA]</scope>
    <source>
        <strain evidence="3 4">NIES-593</strain>
    </source>
</reference>
<protein>
    <recommendedName>
        <fullName evidence="2">Cas12f1-like TNB domain-containing protein</fullName>
    </recommendedName>
</protein>
<dbReference type="InterPro" id="IPR010095">
    <property type="entry name" value="Cas12f1-like_TNB"/>
</dbReference>
<comment type="caution">
    <text evidence="3">The sequence shown here is derived from an EMBL/GenBank/DDBJ whole genome shotgun (WGS) entry which is preliminary data.</text>
</comment>
<accession>A0A1U7HAD4</accession>
<evidence type="ECO:0000256" key="1">
    <source>
        <dbReference type="ARBA" id="ARBA00023125"/>
    </source>
</evidence>
<evidence type="ECO:0000313" key="3">
    <source>
        <dbReference type="EMBL" id="OKH20498.1"/>
    </source>
</evidence>
<dbReference type="Pfam" id="PF07282">
    <property type="entry name" value="Cas12f1-like_TNB"/>
    <property type="match status" value="1"/>
</dbReference>
<evidence type="ECO:0000313" key="4">
    <source>
        <dbReference type="Proteomes" id="UP000186868"/>
    </source>
</evidence>
<name>A0A1U7HAD4_9CYAN</name>
<organism evidence="3 4">
    <name type="scientific">Hydrococcus rivularis NIES-593</name>
    <dbReference type="NCBI Taxonomy" id="1921803"/>
    <lineage>
        <taxon>Bacteria</taxon>
        <taxon>Bacillati</taxon>
        <taxon>Cyanobacteriota</taxon>
        <taxon>Cyanophyceae</taxon>
        <taxon>Pleurocapsales</taxon>
        <taxon>Hydrococcaceae</taxon>
        <taxon>Hydrococcus</taxon>
    </lineage>
</organism>
<evidence type="ECO:0000259" key="2">
    <source>
        <dbReference type="Pfam" id="PF07282"/>
    </source>
</evidence>
<feature type="domain" description="Cas12f1-like TNB" evidence="2">
    <location>
        <begin position="9"/>
        <end position="56"/>
    </location>
</feature>
<dbReference type="STRING" id="1921803.NIES593_18470"/>
<dbReference type="OrthoDB" id="460641at2"/>
<gene>
    <name evidence="3" type="ORF">NIES593_18470</name>
</gene>
<dbReference type="Proteomes" id="UP000186868">
    <property type="component" value="Unassembled WGS sequence"/>
</dbReference>